<accession>A0ABU8DBR4</accession>
<evidence type="ECO:0000313" key="4">
    <source>
        <dbReference type="EMBL" id="MEI2680957.1"/>
    </source>
</evidence>
<evidence type="ECO:0000256" key="1">
    <source>
        <dbReference type="ARBA" id="ARBA00022529"/>
    </source>
</evidence>
<name>A0ABU8DBR4_ERWAP</name>
<dbReference type="InterPro" id="IPR023347">
    <property type="entry name" value="Lysozyme_dom_sf"/>
</dbReference>
<reference evidence="4 5" key="1">
    <citation type="submission" date="2024-02" db="EMBL/GenBank/DDBJ databases">
        <title>First report Erwinia aphidicola in onion in Chile.</title>
        <authorList>
            <person name="Valenzuela M."/>
            <person name="Pena M."/>
            <person name="Dutta B."/>
        </authorList>
    </citation>
    <scope>NUCLEOTIDE SEQUENCE [LARGE SCALE GENOMIC DNA]</scope>
    <source>
        <strain evidence="4 5">QCJ3A</strain>
    </source>
</reference>
<dbReference type="InterPro" id="IPR036366">
    <property type="entry name" value="PGBDSf"/>
</dbReference>
<keyword evidence="1" id="KW-0929">Antimicrobial</keyword>
<dbReference type="GeneID" id="89473759"/>
<dbReference type="Proteomes" id="UP001306592">
    <property type="component" value="Unassembled WGS sequence"/>
</dbReference>
<dbReference type="SUPFAM" id="SSF47090">
    <property type="entry name" value="PGBD-like"/>
    <property type="match status" value="1"/>
</dbReference>
<dbReference type="Gene3D" id="1.10.101.10">
    <property type="entry name" value="PGBD-like superfamily/PGBD"/>
    <property type="match status" value="1"/>
</dbReference>
<gene>
    <name evidence="4" type="ORF">V8N49_04725</name>
</gene>
<dbReference type="EMBL" id="JBANEI010000002">
    <property type="protein sequence ID" value="MEI2680957.1"/>
    <property type="molecule type" value="Genomic_DNA"/>
</dbReference>
<dbReference type="InterPro" id="IPR002477">
    <property type="entry name" value="Peptidoglycan-bd-like"/>
</dbReference>
<evidence type="ECO:0000256" key="2">
    <source>
        <dbReference type="ARBA" id="ARBA00022638"/>
    </source>
</evidence>
<dbReference type="RefSeq" id="WP_048914726.1">
    <property type="nucleotide sequence ID" value="NZ_CAKKMT010000002.1"/>
</dbReference>
<evidence type="ECO:0000313" key="5">
    <source>
        <dbReference type="Proteomes" id="UP001306592"/>
    </source>
</evidence>
<dbReference type="Pfam" id="PF01471">
    <property type="entry name" value="PG_binding_1"/>
    <property type="match status" value="1"/>
</dbReference>
<feature type="domain" description="Peptidoglycan binding-like" evidence="3">
    <location>
        <begin position="17"/>
        <end position="64"/>
    </location>
</feature>
<evidence type="ECO:0000259" key="3">
    <source>
        <dbReference type="Pfam" id="PF01471"/>
    </source>
</evidence>
<dbReference type="Gene3D" id="1.10.530.40">
    <property type="match status" value="1"/>
</dbReference>
<dbReference type="InterPro" id="IPR036365">
    <property type="entry name" value="PGBD-like_sf"/>
</dbReference>
<protein>
    <submittedName>
        <fullName evidence="4">Peptidoglycan-binding protein</fullName>
    </submittedName>
</protein>
<sequence>MAIMASVGQGGKNHFGDVKQVQQLLQRNGFPQIRDDGRIGPKTIQAIKDFQSRFMARPDGVIDANGKSYSYLIRGNAPGRVAPPARSTPPANTPATSGTLTVSAGQVTFDAEGGDNPSRNNFSRHIHCPSDDSGVTIGRGYDMKMRSESSIISDLTQAGVPLAQAQQIAKSHGKSGAAAKAFVRDNRAAIGTITHQMQVRLFELIYPRYVETAHHFYDLRTANIPQRPTWENLKPAVRALTVDFVYQGFKSENTMKKCMSNDIDTLINYIETTPELSQYEGGRNRVGFLKRNR</sequence>
<organism evidence="4 5">
    <name type="scientific">Erwinia aphidicola</name>
    <dbReference type="NCBI Taxonomy" id="68334"/>
    <lineage>
        <taxon>Bacteria</taxon>
        <taxon>Pseudomonadati</taxon>
        <taxon>Pseudomonadota</taxon>
        <taxon>Gammaproteobacteria</taxon>
        <taxon>Enterobacterales</taxon>
        <taxon>Erwiniaceae</taxon>
        <taxon>Erwinia</taxon>
    </lineage>
</organism>
<dbReference type="CDD" id="cd16903">
    <property type="entry name" value="pesticin_lyz-like"/>
    <property type="match status" value="1"/>
</dbReference>
<keyword evidence="5" id="KW-1185">Reference proteome</keyword>
<comment type="caution">
    <text evidence="4">The sequence shown here is derived from an EMBL/GenBank/DDBJ whole genome shotgun (WGS) entry which is preliminary data.</text>
</comment>
<proteinExistence type="predicted"/>
<keyword evidence="2" id="KW-0081">Bacteriolytic enzyme</keyword>